<evidence type="ECO:0008006" key="4">
    <source>
        <dbReference type="Google" id="ProtNLM"/>
    </source>
</evidence>
<dbReference type="EMBL" id="RDQO01000003">
    <property type="protein sequence ID" value="RMX06051.1"/>
    <property type="molecule type" value="Genomic_DNA"/>
</dbReference>
<keyword evidence="1" id="KW-0812">Transmembrane</keyword>
<proteinExistence type="predicted"/>
<organism evidence="2 3">
    <name type="scientific">Corticibacter populi</name>
    <dbReference type="NCBI Taxonomy" id="1550736"/>
    <lineage>
        <taxon>Bacteria</taxon>
        <taxon>Pseudomonadati</taxon>
        <taxon>Pseudomonadota</taxon>
        <taxon>Betaproteobacteria</taxon>
        <taxon>Burkholderiales</taxon>
        <taxon>Comamonadaceae</taxon>
        <taxon>Corticibacter</taxon>
    </lineage>
</organism>
<evidence type="ECO:0000313" key="2">
    <source>
        <dbReference type="EMBL" id="RMX06051.1"/>
    </source>
</evidence>
<keyword evidence="3" id="KW-1185">Reference proteome</keyword>
<gene>
    <name evidence="2" type="ORF">D8I35_11870</name>
</gene>
<evidence type="ECO:0000256" key="1">
    <source>
        <dbReference type="SAM" id="Phobius"/>
    </source>
</evidence>
<accession>A0A3M6QT70</accession>
<protein>
    <recommendedName>
        <fullName evidence="4">Transmembrane protein</fullName>
    </recommendedName>
</protein>
<name>A0A3M6QT70_9BURK</name>
<dbReference type="AlphaFoldDB" id="A0A3M6QT70"/>
<reference evidence="2 3" key="1">
    <citation type="submission" date="2018-10" db="EMBL/GenBank/DDBJ databases">
        <title>Draft genome of Cortibacter populi DSM10536.</title>
        <authorList>
            <person name="Bernier A.-M."/>
            <person name="Bernard K."/>
        </authorList>
    </citation>
    <scope>NUCLEOTIDE SEQUENCE [LARGE SCALE GENOMIC DNA]</scope>
    <source>
        <strain evidence="2 3">DSM 105136</strain>
    </source>
</reference>
<sequence length="328" mass="36776">MLVPDFWAEASLHGHKGRKPVTVRRHGWSNTSAAEAQAHAQARAEAALQRILAGETLPRGEARQAYNGADGMPIREEVLARHGEQVITRNAYGAQCLNSPNVLFADVDVVPRRAPGLAWVFSGLFLLVLLGLQLFAGFAPGVTLLLAVLLALLGTFWVARPLLRGWVARRDAPEQAMRARLTHFAGTHPLWNLRLYRTPAGFRVVATHRPFRADEDEVRRFFDAVQADPVYVRMCLNQHCFRARLTAKPWRIGMDAHLKPRPGVWPVAAERLPERQAWVERYEALAKDFAACHYLESIGSGHVDNQVMPVVELHDRLTRAHWQQASLA</sequence>
<keyword evidence="1" id="KW-1133">Transmembrane helix</keyword>
<comment type="caution">
    <text evidence="2">The sequence shown here is derived from an EMBL/GenBank/DDBJ whole genome shotgun (WGS) entry which is preliminary data.</text>
</comment>
<evidence type="ECO:0000313" key="3">
    <source>
        <dbReference type="Proteomes" id="UP000278006"/>
    </source>
</evidence>
<keyword evidence="1" id="KW-0472">Membrane</keyword>
<feature type="transmembrane region" description="Helical" evidence="1">
    <location>
        <begin position="142"/>
        <end position="163"/>
    </location>
</feature>
<feature type="transmembrane region" description="Helical" evidence="1">
    <location>
        <begin position="117"/>
        <end position="136"/>
    </location>
</feature>
<dbReference type="Proteomes" id="UP000278006">
    <property type="component" value="Unassembled WGS sequence"/>
</dbReference>
<dbReference type="OrthoDB" id="877274at2"/>